<evidence type="ECO:0000313" key="3">
    <source>
        <dbReference type="Proteomes" id="UP000258309"/>
    </source>
</evidence>
<dbReference type="SUPFAM" id="SSF46689">
    <property type="entry name" value="Homeodomain-like"/>
    <property type="match status" value="1"/>
</dbReference>
<accession>A0A3E2H9X5</accession>
<dbReference type="Proteomes" id="UP000258309">
    <property type="component" value="Unassembled WGS sequence"/>
</dbReference>
<keyword evidence="3" id="KW-1185">Reference proteome</keyword>
<dbReference type="InterPro" id="IPR007889">
    <property type="entry name" value="HTH_Psq"/>
</dbReference>
<dbReference type="AlphaFoldDB" id="A0A3E2H9X5"/>
<evidence type="ECO:0000313" key="2">
    <source>
        <dbReference type="EMBL" id="RFU30107.1"/>
    </source>
</evidence>
<evidence type="ECO:0000259" key="1">
    <source>
        <dbReference type="Pfam" id="PF05225"/>
    </source>
</evidence>
<dbReference type="GO" id="GO:0003677">
    <property type="term" value="F:DNA binding"/>
    <property type="evidence" value="ECO:0007669"/>
    <property type="project" value="InterPro"/>
</dbReference>
<feature type="domain" description="HTH psq-type" evidence="1">
    <location>
        <begin position="10"/>
        <end position="52"/>
    </location>
</feature>
<dbReference type="OrthoDB" id="5420958at2759"/>
<name>A0A3E2H9X5_SCYLI</name>
<dbReference type="OMA" id="YRIAGRM"/>
<dbReference type="Pfam" id="PF05225">
    <property type="entry name" value="HTH_psq"/>
    <property type="match status" value="1"/>
</dbReference>
<gene>
    <name evidence="2" type="ORF">B7463_g6207</name>
</gene>
<protein>
    <recommendedName>
        <fullName evidence="1">HTH psq-type domain-containing protein</fullName>
    </recommendedName>
</protein>
<dbReference type="InterPro" id="IPR009057">
    <property type="entry name" value="Homeodomain-like_sf"/>
</dbReference>
<sequence length="169" mass="18748">MVKTLDAHQEGRIALAINALKKGQIKSIRAAARNFDVPCNTLNARYHGRVQKGTTYTKRFRMTQYEEEALVQWIISMGKRGMPPRPSGVQSMANTLIFERGELVSPTSVKAQYGILDEDIYNFDETSFAMGTIAITKVVTSSDCFGKPLLLQLGNCKWVTAIELINACG</sequence>
<dbReference type="EMBL" id="NCSJ02000108">
    <property type="protein sequence ID" value="RFU30107.1"/>
    <property type="molecule type" value="Genomic_DNA"/>
</dbReference>
<organism evidence="2 3">
    <name type="scientific">Scytalidium lignicola</name>
    <name type="common">Hyphomycete</name>
    <dbReference type="NCBI Taxonomy" id="5539"/>
    <lineage>
        <taxon>Eukaryota</taxon>
        <taxon>Fungi</taxon>
        <taxon>Dikarya</taxon>
        <taxon>Ascomycota</taxon>
        <taxon>Pezizomycotina</taxon>
        <taxon>Leotiomycetes</taxon>
        <taxon>Leotiomycetes incertae sedis</taxon>
        <taxon>Scytalidium</taxon>
    </lineage>
</organism>
<comment type="caution">
    <text evidence="2">The sequence shown here is derived from an EMBL/GenBank/DDBJ whole genome shotgun (WGS) entry which is preliminary data.</text>
</comment>
<feature type="non-terminal residue" evidence="2">
    <location>
        <position position="169"/>
    </location>
</feature>
<proteinExistence type="predicted"/>
<reference evidence="2 3" key="1">
    <citation type="submission" date="2018-05" db="EMBL/GenBank/DDBJ databases">
        <title>Draft genome sequence of Scytalidium lignicola DSM 105466, a ubiquitous saprotrophic fungus.</title>
        <authorList>
            <person name="Buettner E."/>
            <person name="Gebauer A.M."/>
            <person name="Hofrichter M."/>
            <person name="Liers C."/>
            <person name="Kellner H."/>
        </authorList>
    </citation>
    <scope>NUCLEOTIDE SEQUENCE [LARGE SCALE GENOMIC DNA]</scope>
    <source>
        <strain evidence="2 3">DSM 105466</strain>
    </source>
</reference>
<feature type="non-terminal residue" evidence="2">
    <location>
        <position position="1"/>
    </location>
</feature>